<dbReference type="Pfam" id="PF07992">
    <property type="entry name" value="Pyr_redox_2"/>
    <property type="match status" value="1"/>
</dbReference>
<organism evidence="6 7">
    <name type="scientific">Pseudonocardia thermophila</name>
    <dbReference type="NCBI Taxonomy" id="1848"/>
    <lineage>
        <taxon>Bacteria</taxon>
        <taxon>Bacillati</taxon>
        <taxon>Actinomycetota</taxon>
        <taxon>Actinomycetes</taxon>
        <taxon>Pseudonocardiales</taxon>
        <taxon>Pseudonocardiaceae</taxon>
        <taxon>Pseudonocardia</taxon>
    </lineage>
</organism>
<evidence type="ECO:0000256" key="4">
    <source>
        <dbReference type="ARBA" id="ARBA00023002"/>
    </source>
</evidence>
<dbReference type="InterPro" id="IPR016156">
    <property type="entry name" value="FAD/NAD-linked_Rdtase_dimer_sf"/>
</dbReference>
<gene>
    <name evidence="6" type="ORF">SAMN05443637_11176</name>
</gene>
<evidence type="ECO:0000256" key="1">
    <source>
        <dbReference type="ARBA" id="ARBA00001974"/>
    </source>
</evidence>
<accession>A0A1M6UXW5</accession>
<evidence type="ECO:0000259" key="5">
    <source>
        <dbReference type="Pfam" id="PF07992"/>
    </source>
</evidence>
<dbReference type="GO" id="GO:0005737">
    <property type="term" value="C:cytoplasm"/>
    <property type="evidence" value="ECO:0007669"/>
    <property type="project" value="TreeGrafter"/>
</dbReference>
<feature type="domain" description="FAD/NAD(P)-binding" evidence="5">
    <location>
        <begin position="8"/>
        <end position="297"/>
    </location>
</feature>
<dbReference type="AlphaFoldDB" id="A0A1M6UXW5"/>
<comment type="cofactor">
    <cofactor evidence="1">
        <name>FAD</name>
        <dbReference type="ChEBI" id="CHEBI:57692"/>
    </cofactor>
</comment>
<dbReference type="PRINTS" id="PR00411">
    <property type="entry name" value="PNDRDTASEI"/>
</dbReference>
<dbReference type="SUPFAM" id="SSF55424">
    <property type="entry name" value="FAD/NAD-linked reductases, dimerisation (C-terminal) domain"/>
    <property type="match status" value="1"/>
</dbReference>
<dbReference type="STRING" id="1848.SAMN05443637_11176"/>
<protein>
    <submittedName>
        <fullName evidence="6">Pyridine nucleotide-disulphide oxidoreductase</fullName>
    </submittedName>
</protein>
<evidence type="ECO:0000256" key="2">
    <source>
        <dbReference type="ARBA" id="ARBA00022630"/>
    </source>
</evidence>
<dbReference type="SUPFAM" id="SSF51905">
    <property type="entry name" value="FAD/NAD(P)-binding domain"/>
    <property type="match status" value="1"/>
</dbReference>
<keyword evidence="4" id="KW-0560">Oxidoreductase</keyword>
<dbReference type="InterPro" id="IPR050446">
    <property type="entry name" value="FAD-oxidoreductase/Apoptosis"/>
</dbReference>
<evidence type="ECO:0000313" key="6">
    <source>
        <dbReference type="EMBL" id="SHK73994.1"/>
    </source>
</evidence>
<dbReference type="OrthoDB" id="1145at2"/>
<name>A0A1M6UXW5_PSETH</name>
<keyword evidence="7" id="KW-1185">Reference proteome</keyword>
<dbReference type="Gene3D" id="3.30.390.30">
    <property type="match status" value="1"/>
</dbReference>
<reference evidence="6 7" key="1">
    <citation type="submission" date="2016-11" db="EMBL/GenBank/DDBJ databases">
        <authorList>
            <person name="Jaros S."/>
            <person name="Januszkiewicz K."/>
            <person name="Wedrychowicz H."/>
        </authorList>
    </citation>
    <scope>NUCLEOTIDE SEQUENCE [LARGE SCALE GENOMIC DNA]</scope>
    <source>
        <strain evidence="6 7">DSM 43832</strain>
    </source>
</reference>
<keyword evidence="2" id="KW-0285">Flavoprotein</keyword>
<dbReference type="RefSeq" id="WP_073457795.1">
    <property type="nucleotide sequence ID" value="NZ_CALGVN010000022.1"/>
</dbReference>
<dbReference type="GO" id="GO:0016651">
    <property type="term" value="F:oxidoreductase activity, acting on NAD(P)H"/>
    <property type="evidence" value="ECO:0007669"/>
    <property type="project" value="TreeGrafter"/>
</dbReference>
<dbReference type="Proteomes" id="UP000184363">
    <property type="component" value="Unassembled WGS sequence"/>
</dbReference>
<dbReference type="Gene3D" id="3.50.50.60">
    <property type="entry name" value="FAD/NAD(P)-binding domain"/>
    <property type="match status" value="2"/>
</dbReference>
<dbReference type="PRINTS" id="PR00368">
    <property type="entry name" value="FADPNR"/>
</dbReference>
<dbReference type="InterPro" id="IPR023753">
    <property type="entry name" value="FAD/NAD-binding_dom"/>
</dbReference>
<evidence type="ECO:0000313" key="7">
    <source>
        <dbReference type="Proteomes" id="UP000184363"/>
    </source>
</evidence>
<keyword evidence="3" id="KW-0274">FAD</keyword>
<sequence length="384" mass="40373">MPADALRHVAVVGASLAGTVLADALRRNGFDGRITLIGGEASPAYSRPALSKGVLTGKEQLDDILLHPLGSDVEQRLGTHVVSVDLDARRLVLDDGDEIAFDGLAITTGARARRLADLGAAEPGARETTFRDILDARRLGGELDRARRVVIVGAGILGMELASACVDRGAEVILIDQQPPLRAQLGEFLADLAVAAALERGVRFVQDASVRIRGRETPVVELGDGRRFEGDVVISAVGCLPNVEWLAGTHLDTAGGVRVDSRGRAGGNVVAAGDVAAYPSGSGHRRTPLWNSAMEQARTAAAALLRGDEAPPLIPPEYFWTEQFGLAIKACGTLPPAGQPIYLEGGPGASELLLQWRSGDVPTTAVAVNTRVPVKKLRALSRRA</sequence>
<proteinExistence type="predicted"/>
<dbReference type="PANTHER" id="PTHR43557:SF2">
    <property type="entry name" value="RIESKE DOMAIN-CONTAINING PROTEIN-RELATED"/>
    <property type="match status" value="1"/>
</dbReference>
<dbReference type="PANTHER" id="PTHR43557">
    <property type="entry name" value="APOPTOSIS-INDUCING FACTOR 1"/>
    <property type="match status" value="1"/>
</dbReference>
<dbReference type="InterPro" id="IPR036188">
    <property type="entry name" value="FAD/NAD-bd_sf"/>
</dbReference>
<evidence type="ECO:0000256" key="3">
    <source>
        <dbReference type="ARBA" id="ARBA00022827"/>
    </source>
</evidence>
<dbReference type="EMBL" id="FRAP01000011">
    <property type="protein sequence ID" value="SHK73994.1"/>
    <property type="molecule type" value="Genomic_DNA"/>
</dbReference>